<keyword evidence="2" id="KW-1017">Isopeptide bond</keyword>
<evidence type="ECO:0000256" key="10">
    <source>
        <dbReference type="ARBA" id="ARBA00082307"/>
    </source>
</evidence>
<comment type="subunit">
    <text evidence="8">Component of the STAGA transcription coactivator-HAT complex, at least composed of SUPT3H, SUPT7L, GCN5L2, TAF5L, TAF6L, TADA3L, TAD1L, TAF10, TAF12 and TAF9.</text>
</comment>
<comment type="subcellular location">
    <subcellularLocation>
        <location evidence="1">Nucleus</location>
    </subcellularLocation>
</comment>
<feature type="compositionally biased region" description="Basic and acidic residues" evidence="12">
    <location>
        <begin position="397"/>
        <end position="408"/>
    </location>
</feature>
<organism evidence="14 15">
    <name type="scientific">Oryzias javanicus</name>
    <name type="common">Javanese ricefish</name>
    <name type="synonym">Aplocheilus javanicus</name>
    <dbReference type="NCBI Taxonomy" id="123683"/>
    <lineage>
        <taxon>Eukaryota</taxon>
        <taxon>Metazoa</taxon>
        <taxon>Chordata</taxon>
        <taxon>Craniata</taxon>
        <taxon>Vertebrata</taxon>
        <taxon>Euteleostomi</taxon>
        <taxon>Actinopterygii</taxon>
        <taxon>Neopterygii</taxon>
        <taxon>Teleostei</taxon>
        <taxon>Neoteleostei</taxon>
        <taxon>Acanthomorphata</taxon>
        <taxon>Ovalentaria</taxon>
        <taxon>Atherinomorphae</taxon>
        <taxon>Beloniformes</taxon>
        <taxon>Adrianichthyidae</taxon>
        <taxon>Oryziinae</taxon>
        <taxon>Oryzias</taxon>
    </lineage>
</organism>
<evidence type="ECO:0000256" key="12">
    <source>
        <dbReference type="SAM" id="MobiDB-lite"/>
    </source>
</evidence>
<feature type="region of interest" description="Disordered" evidence="12">
    <location>
        <begin position="372"/>
        <end position="461"/>
    </location>
</feature>
<protein>
    <recommendedName>
        <fullName evidence="9">STAGA complex 65 subunit gamma</fullName>
    </recommendedName>
    <alternativeName>
        <fullName evidence="11">SPTF-associated factor 65 gamma</fullName>
    </alternativeName>
    <alternativeName>
        <fullName evidence="10">Suppressor of Ty 7-like</fullName>
    </alternativeName>
</protein>
<feature type="compositionally biased region" description="Basic residues" evidence="12">
    <location>
        <begin position="409"/>
        <end position="418"/>
    </location>
</feature>
<proteinExistence type="predicted"/>
<keyword evidence="7" id="KW-0539">Nucleus</keyword>
<dbReference type="FunFam" id="1.10.20.10:FF:000034">
    <property type="entry name" value="STAGA complex 65 subunit gamma"/>
    <property type="match status" value="1"/>
</dbReference>
<dbReference type="EMBL" id="CM012458">
    <property type="protein sequence ID" value="RVE56854.1"/>
    <property type="molecule type" value="Genomic_DNA"/>
</dbReference>
<evidence type="ECO:0000256" key="8">
    <source>
        <dbReference type="ARBA" id="ARBA00065102"/>
    </source>
</evidence>
<keyword evidence="15" id="KW-1185">Reference proteome</keyword>
<dbReference type="Proteomes" id="UP000283210">
    <property type="component" value="Chromosome 22"/>
</dbReference>
<evidence type="ECO:0000256" key="7">
    <source>
        <dbReference type="ARBA" id="ARBA00023242"/>
    </source>
</evidence>
<reference evidence="14 15" key="2">
    <citation type="submission" date="2019-01" db="EMBL/GenBank/DDBJ databases">
        <title>A chromosome length genome reference of the Java medaka (oryzias javanicus).</title>
        <authorList>
            <person name="Herpin A."/>
            <person name="Takehana Y."/>
            <person name="Naruse K."/>
            <person name="Ansai S."/>
            <person name="Kawaguchi M."/>
        </authorList>
    </citation>
    <scope>NUCLEOTIDE SEQUENCE [LARGE SCALE GENOMIC DNA]</scope>
    <source>
        <strain evidence="14">RS831</strain>
        <tissue evidence="14">Whole body</tissue>
    </source>
</reference>
<gene>
    <name evidence="14" type="ORF">OJAV_G00210270</name>
</gene>
<keyword evidence="6" id="KW-0804">Transcription</keyword>
<evidence type="ECO:0000256" key="3">
    <source>
        <dbReference type="ARBA" id="ARBA00022553"/>
    </source>
</evidence>
<dbReference type="InterPro" id="IPR009072">
    <property type="entry name" value="Histone-fold"/>
</dbReference>
<dbReference type="SMART" id="SM00576">
    <property type="entry name" value="BTP"/>
    <property type="match status" value="1"/>
</dbReference>
<evidence type="ECO:0000256" key="9">
    <source>
        <dbReference type="ARBA" id="ARBA00074250"/>
    </source>
</evidence>
<keyword evidence="3" id="KW-0597">Phosphoprotein</keyword>
<reference evidence="14 15" key="1">
    <citation type="submission" date="2018-11" db="EMBL/GenBank/DDBJ databases">
        <authorList>
            <person name="Lopez-Roques C."/>
            <person name="Donnadieu C."/>
            <person name="Bouchez O."/>
            <person name="Klopp C."/>
            <person name="Cabau C."/>
            <person name="Zahm M."/>
        </authorList>
    </citation>
    <scope>NUCLEOTIDE SEQUENCE [LARGE SCALE GENOMIC DNA]</scope>
    <source>
        <strain evidence="14">RS831</strain>
        <tissue evidence="14">Whole body</tissue>
    </source>
</reference>
<dbReference type="OrthoDB" id="6021257at2759"/>
<dbReference type="Pfam" id="PF07524">
    <property type="entry name" value="Bromo_TP"/>
    <property type="match status" value="1"/>
</dbReference>
<dbReference type="GO" id="GO:0003713">
    <property type="term" value="F:transcription coactivator activity"/>
    <property type="evidence" value="ECO:0007669"/>
    <property type="project" value="TreeGrafter"/>
</dbReference>
<keyword evidence="4" id="KW-0832">Ubl conjugation</keyword>
<name>A0A437C269_ORYJA</name>
<dbReference type="PANTHER" id="PTHR28598">
    <property type="entry name" value="STAGA COMPLEX 65 SUBUNIT GAMMA"/>
    <property type="match status" value="1"/>
</dbReference>
<dbReference type="InterPro" id="IPR039460">
    <property type="entry name" value="SUPT7L/Spt7"/>
</dbReference>
<dbReference type="InterPro" id="IPR006565">
    <property type="entry name" value="BTP"/>
</dbReference>
<evidence type="ECO:0000256" key="2">
    <source>
        <dbReference type="ARBA" id="ARBA00022499"/>
    </source>
</evidence>
<keyword evidence="5" id="KW-0805">Transcription regulation</keyword>
<dbReference type="AlphaFoldDB" id="A0A437C269"/>
<dbReference type="CDD" id="cd06847">
    <property type="entry name" value="HFD_SUPT7L"/>
    <property type="match status" value="1"/>
</dbReference>
<accession>A0A437C269</accession>
<feature type="region of interest" description="Disordered" evidence="12">
    <location>
        <begin position="154"/>
        <end position="194"/>
    </location>
</feature>
<sequence length="461" mass="50536">MGQPSLFGATNSIVSQIIICLCSCFVTSSFVDSHLQSTRFSIHSRSFPSSVFMTHYWGEIPGPAGAPPSRSSFELLQREFRSVEMQDPPLHQPSAQRPRPTTMLDIPSEPCSLTIHTVQLCQHVRRLRALLTAAQAQGQSSTPSEGCNRLEEADTNLPLRPPTPPAVPDDLLPADSKAPRQPFQLHHSDPESNFYKGEGEPVTELSWPSCRQLLYQSVATVLAHAGFESAHESVLETLTDLVHEHYLRLTFLLRTAVDREARLGASPFPDVVEQVFHEMGIGSMLALQRFWQVRIKDYHSYMMRVSKDLSEEYERLVNPEKALEDSKPLNIKEEPLSDILFPVSEEPEADLASGDQALPMGVLGAHTDRLASGLDADHSPRTSGAGAASGSPLWSHVKMEPQDEEVHGSGHHHPHHHGVLGGDVFEEGEPMSTMSESGGAMAPSPVGGRLTPATGRTLPTR</sequence>
<evidence type="ECO:0000256" key="5">
    <source>
        <dbReference type="ARBA" id="ARBA00023015"/>
    </source>
</evidence>
<dbReference type="GO" id="GO:0000124">
    <property type="term" value="C:SAGA complex"/>
    <property type="evidence" value="ECO:0007669"/>
    <property type="project" value="InterPro"/>
</dbReference>
<dbReference type="GO" id="GO:0005634">
    <property type="term" value="C:nucleus"/>
    <property type="evidence" value="ECO:0007669"/>
    <property type="project" value="UniProtKB-SubCell"/>
</dbReference>
<evidence type="ECO:0000256" key="6">
    <source>
        <dbReference type="ARBA" id="ARBA00023163"/>
    </source>
</evidence>
<dbReference type="PANTHER" id="PTHR28598:SF1">
    <property type="entry name" value="STAGA COMPLEX 65 SUBUNIT GAMMA"/>
    <property type="match status" value="1"/>
</dbReference>
<feature type="domain" description="Bromodomain associated" evidence="13">
    <location>
        <begin position="207"/>
        <end position="286"/>
    </location>
</feature>
<evidence type="ECO:0000313" key="14">
    <source>
        <dbReference type="EMBL" id="RVE56854.1"/>
    </source>
</evidence>
<evidence type="ECO:0000313" key="15">
    <source>
        <dbReference type="Proteomes" id="UP000283210"/>
    </source>
</evidence>
<dbReference type="Gene3D" id="1.10.20.10">
    <property type="entry name" value="Histone, subunit A"/>
    <property type="match status" value="1"/>
</dbReference>
<evidence type="ECO:0000259" key="13">
    <source>
        <dbReference type="SMART" id="SM00576"/>
    </source>
</evidence>
<evidence type="ECO:0000256" key="4">
    <source>
        <dbReference type="ARBA" id="ARBA00022843"/>
    </source>
</evidence>
<dbReference type="GO" id="GO:0046982">
    <property type="term" value="F:protein heterodimerization activity"/>
    <property type="evidence" value="ECO:0007669"/>
    <property type="project" value="InterPro"/>
</dbReference>
<evidence type="ECO:0000256" key="1">
    <source>
        <dbReference type="ARBA" id="ARBA00004123"/>
    </source>
</evidence>
<evidence type="ECO:0000256" key="11">
    <source>
        <dbReference type="ARBA" id="ARBA00084075"/>
    </source>
</evidence>